<dbReference type="EMBL" id="BK014883">
    <property type="protein sequence ID" value="DAD80380.1"/>
    <property type="molecule type" value="Genomic_DNA"/>
</dbReference>
<accession>A0A8S5MDS7</accession>
<evidence type="ECO:0000313" key="1">
    <source>
        <dbReference type="EMBL" id="DAD80380.1"/>
    </source>
</evidence>
<proteinExistence type="predicted"/>
<name>A0A8S5MDS7_9CAUD</name>
<organism evidence="1">
    <name type="scientific">Siphoviridae sp. ctX581</name>
    <dbReference type="NCBI Taxonomy" id="2826365"/>
    <lineage>
        <taxon>Viruses</taxon>
        <taxon>Duplodnaviria</taxon>
        <taxon>Heunggongvirae</taxon>
        <taxon>Uroviricota</taxon>
        <taxon>Caudoviricetes</taxon>
    </lineage>
</organism>
<sequence>MAKRKITYKELANIVNKFHHLTSFYHRFIVINNEFLYRHYDDEDIKITIDSNWNMNDCDLYILEALAKSNFEFYNFYDSNCWPKPELFEFFKDIEFNGQKFVKDGRFLRLENGPDVMLTPDFRITKSTRLTWPDKNELELILWKKFVCLNFEIIN</sequence>
<protein>
    <submittedName>
        <fullName evidence="1">Uncharacterized protein</fullName>
    </submittedName>
</protein>
<reference evidence="1" key="1">
    <citation type="journal article" date="2021" name="Proc. Natl. Acad. Sci. U.S.A.">
        <title>A Catalog of Tens of Thousands of Viruses from Human Metagenomes Reveals Hidden Associations with Chronic Diseases.</title>
        <authorList>
            <person name="Tisza M.J."/>
            <person name="Buck C.B."/>
        </authorList>
    </citation>
    <scope>NUCLEOTIDE SEQUENCE</scope>
    <source>
        <strain evidence="1">CtX581</strain>
    </source>
</reference>